<organism evidence="2 3">
    <name type="scientific">Rotaria sordida</name>
    <dbReference type="NCBI Taxonomy" id="392033"/>
    <lineage>
        <taxon>Eukaryota</taxon>
        <taxon>Metazoa</taxon>
        <taxon>Spiralia</taxon>
        <taxon>Gnathifera</taxon>
        <taxon>Rotifera</taxon>
        <taxon>Eurotatoria</taxon>
        <taxon>Bdelloidea</taxon>
        <taxon>Philodinida</taxon>
        <taxon>Philodinidae</taxon>
        <taxon>Rotaria</taxon>
    </lineage>
</organism>
<evidence type="ECO:0000256" key="1">
    <source>
        <dbReference type="SAM" id="MobiDB-lite"/>
    </source>
</evidence>
<dbReference type="InterPro" id="IPR012341">
    <property type="entry name" value="6hp_glycosidase-like_sf"/>
</dbReference>
<name>A0A820I9T7_9BILA</name>
<reference evidence="2" key="1">
    <citation type="submission" date="2021-02" db="EMBL/GenBank/DDBJ databases">
        <authorList>
            <person name="Nowell W R."/>
        </authorList>
    </citation>
    <scope>NUCLEOTIDE SEQUENCE</scope>
</reference>
<dbReference type="EMBL" id="CAJOBD010037104">
    <property type="protein sequence ID" value="CAF4305796.1"/>
    <property type="molecule type" value="Genomic_DNA"/>
</dbReference>
<evidence type="ECO:0000313" key="2">
    <source>
        <dbReference type="EMBL" id="CAF4305796.1"/>
    </source>
</evidence>
<feature type="region of interest" description="Disordered" evidence="1">
    <location>
        <begin position="75"/>
        <end position="94"/>
    </location>
</feature>
<dbReference type="Gene3D" id="1.50.10.10">
    <property type="match status" value="1"/>
</dbReference>
<sequence>MTSNTSLPPSSDLLYGQVYFDIQRAHVFSDTKTFVDSVPDISPSEIVALYEQEKILPNFNLVAFVNKHFHLPSFPAPTYASDPTITPEDHINKL</sequence>
<dbReference type="Proteomes" id="UP000663836">
    <property type="component" value="Unassembled WGS sequence"/>
</dbReference>
<accession>A0A820I9T7</accession>
<evidence type="ECO:0000313" key="3">
    <source>
        <dbReference type="Proteomes" id="UP000663836"/>
    </source>
</evidence>
<gene>
    <name evidence="2" type="ORF">JBS370_LOCUS40544</name>
</gene>
<feature type="non-terminal residue" evidence="2">
    <location>
        <position position="94"/>
    </location>
</feature>
<dbReference type="InterPro" id="IPR008928">
    <property type="entry name" value="6-hairpin_glycosidase_sf"/>
</dbReference>
<dbReference type="AlphaFoldDB" id="A0A820I9T7"/>
<proteinExistence type="predicted"/>
<dbReference type="SUPFAM" id="SSF48208">
    <property type="entry name" value="Six-hairpin glycosidases"/>
    <property type="match status" value="1"/>
</dbReference>
<dbReference type="GO" id="GO:0005975">
    <property type="term" value="P:carbohydrate metabolic process"/>
    <property type="evidence" value="ECO:0007669"/>
    <property type="project" value="InterPro"/>
</dbReference>
<protein>
    <submittedName>
        <fullName evidence="2">Uncharacterized protein</fullName>
    </submittedName>
</protein>
<comment type="caution">
    <text evidence="2">The sequence shown here is derived from an EMBL/GenBank/DDBJ whole genome shotgun (WGS) entry which is preliminary data.</text>
</comment>